<accession>A0A2U3QEM1</accession>
<sequence>MAEQVLIRDGMAQLHYYMRSDKKRMTGFLNIINPLIYSEGRRPVPRMDACCE</sequence>
<evidence type="ECO:0000313" key="1">
    <source>
        <dbReference type="EMBL" id="SPP99863.1"/>
    </source>
</evidence>
<keyword evidence="2" id="KW-1185">Reference proteome</keyword>
<dbReference type="AlphaFoldDB" id="A0A2U3QEM1"/>
<dbReference type="Proteomes" id="UP000245125">
    <property type="component" value="Unassembled WGS sequence"/>
</dbReference>
<gene>
    <name evidence="1" type="ORF">NBG4_1250002</name>
</gene>
<evidence type="ECO:0000313" key="2">
    <source>
        <dbReference type="Proteomes" id="UP000245125"/>
    </source>
</evidence>
<organism evidence="1 2">
    <name type="scientific">Candidatus Sulfobium mesophilum</name>
    <dbReference type="NCBI Taxonomy" id="2016548"/>
    <lineage>
        <taxon>Bacteria</taxon>
        <taxon>Pseudomonadati</taxon>
        <taxon>Nitrospirota</taxon>
        <taxon>Nitrospiria</taxon>
        <taxon>Nitrospirales</taxon>
        <taxon>Nitrospiraceae</taxon>
        <taxon>Candidatus Sulfobium</taxon>
    </lineage>
</organism>
<protein>
    <submittedName>
        <fullName evidence="1">Uncharacterized protein</fullName>
    </submittedName>
</protein>
<name>A0A2U3QEM1_9BACT</name>
<proteinExistence type="predicted"/>
<dbReference type="EMBL" id="OUUY01000030">
    <property type="protein sequence ID" value="SPP99863.1"/>
    <property type="molecule type" value="Genomic_DNA"/>
</dbReference>
<reference evidence="2" key="1">
    <citation type="submission" date="2018-03" db="EMBL/GenBank/DDBJ databases">
        <authorList>
            <person name="Zecchin S."/>
        </authorList>
    </citation>
    <scope>NUCLEOTIDE SEQUENCE [LARGE SCALE GENOMIC DNA]</scope>
</reference>